<comment type="caution">
    <text evidence="2">The sequence shown here is derived from an EMBL/GenBank/DDBJ whole genome shotgun (WGS) entry which is preliminary data.</text>
</comment>
<sequence length="78" mass="8502">MNQGGERKTGKSSGDQKVQITISDLAKTRKISSITTISSVLSVSYISLASFNLFLALQPTDDIVKVEALIERMAELEK</sequence>
<evidence type="ECO:0000313" key="3">
    <source>
        <dbReference type="Proteomes" id="UP001202328"/>
    </source>
</evidence>
<keyword evidence="1" id="KW-0812">Transmembrane</keyword>
<organism evidence="2 3">
    <name type="scientific">Papaver atlanticum</name>
    <dbReference type="NCBI Taxonomy" id="357466"/>
    <lineage>
        <taxon>Eukaryota</taxon>
        <taxon>Viridiplantae</taxon>
        <taxon>Streptophyta</taxon>
        <taxon>Embryophyta</taxon>
        <taxon>Tracheophyta</taxon>
        <taxon>Spermatophyta</taxon>
        <taxon>Magnoliopsida</taxon>
        <taxon>Ranunculales</taxon>
        <taxon>Papaveraceae</taxon>
        <taxon>Papaveroideae</taxon>
        <taxon>Papaver</taxon>
    </lineage>
</organism>
<keyword evidence="1" id="KW-0472">Membrane</keyword>
<dbReference type="EMBL" id="JAJJMB010010087">
    <property type="protein sequence ID" value="KAI3910915.1"/>
    <property type="molecule type" value="Genomic_DNA"/>
</dbReference>
<dbReference type="AlphaFoldDB" id="A0AAD4SKZ7"/>
<dbReference type="Proteomes" id="UP001202328">
    <property type="component" value="Unassembled WGS sequence"/>
</dbReference>
<keyword evidence="3" id="KW-1185">Reference proteome</keyword>
<proteinExistence type="predicted"/>
<evidence type="ECO:0000313" key="2">
    <source>
        <dbReference type="EMBL" id="KAI3910915.1"/>
    </source>
</evidence>
<protein>
    <submittedName>
        <fullName evidence="2">Uncharacterized protein</fullName>
    </submittedName>
</protein>
<evidence type="ECO:0000256" key="1">
    <source>
        <dbReference type="SAM" id="Phobius"/>
    </source>
</evidence>
<name>A0AAD4SKZ7_9MAGN</name>
<gene>
    <name evidence="2" type="ORF">MKW98_022602</name>
</gene>
<accession>A0AAD4SKZ7</accession>
<feature type="transmembrane region" description="Helical" evidence="1">
    <location>
        <begin position="37"/>
        <end position="57"/>
    </location>
</feature>
<reference evidence="2" key="1">
    <citation type="submission" date="2022-04" db="EMBL/GenBank/DDBJ databases">
        <title>A functionally conserved STORR gene fusion in Papaver species that diverged 16.8 million years ago.</title>
        <authorList>
            <person name="Catania T."/>
        </authorList>
    </citation>
    <scope>NUCLEOTIDE SEQUENCE</scope>
    <source>
        <strain evidence="2">S-188037</strain>
    </source>
</reference>
<keyword evidence="1" id="KW-1133">Transmembrane helix</keyword>